<dbReference type="EMBL" id="JYDH01000001">
    <property type="protein sequence ID" value="KRY43555.1"/>
    <property type="molecule type" value="Genomic_DNA"/>
</dbReference>
<dbReference type="Proteomes" id="UP000054776">
    <property type="component" value="Unassembled WGS sequence"/>
</dbReference>
<protein>
    <submittedName>
        <fullName evidence="1">Uncharacterized protein</fullName>
    </submittedName>
</protein>
<dbReference type="AlphaFoldDB" id="A0A0V1C465"/>
<proteinExistence type="predicted"/>
<accession>A0A0V1C465</accession>
<evidence type="ECO:0000313" key="1">
    <source>
        <dbReference type="EMBL" id="KRY43555.1"/>
    </source>
</evidence>
<comment type="caution">
    <text evidence="1">The sequence shown here is derived from an EMBL/GenBank/DDBJ whole genome shotgun (WGS) entry which is preliminary data.</text>
</comment>
<dbReference type="InParanoid" id="A0A0V1C465"/>
<evidence type="ECO:0000313" key="2">
    <source>
        <dbReference type="Proteomes" id="UP000054776"/>
    </source>
</evidence>
<keyword evidence="2" id="KW-1185">Reference proteome</keyword>
<gene>
    <name evidence="1" type="ORF">T01_503</name>
</gene>
<reference evidence="1 2" key="1">
    <citation type="submission" date="2015-01" db="EMBL/GenBank/DDBJ databases">
        <title>Evolution of Trichinella species and genotypes.</title>
        <authorList>
            <person name="Korhonen P.K."/>
            <person name="Edoardo P."/>
            <person name="Giuseppe L.R."/>
            <person name="Gasser R.B."/>
        </authorList>
    </citation>
    <scope>NUCLEOTIDE SEQUENCE [LARGE SCALE GENOMIC DNA]</scope>
    <source>
        <strain evidence="1">ISS3</strain>
    </source>
</reference>
<organism evidence="1 2">
    <name type="scientific">Trichinella spiralis</name>
    <name type="common">Trichina worm</name>
    <dbReference type="NCBI Taxonomy" id="6334"/>
    <lineage>
        <taxon>Eukaryota</taxon>
        <taxon>Metazoa</taxon>
        <taxon>Ecdysozoa</taxon>
        <taxon>Nematoda</taxon>
        <taxon>Enoplea</taxon>
        <taxon>Dorylaimia</taxon>
        <taxon>Trichinellida</taxon>
        <taxon>Trichinellidae</taxon>
        <taxon>Trichinella</taxon>
    </lineage>
</organism>
<name>A0A0V1C465_TRISP</name>
<sequence>MDDTLLFASFNNLLSPVTDVLLNSDMSSKKAGLQASNIVNLMAKKQELALALVLENYHN</sequence>